<reference evidence="3" key="3">
    <citation type="submission" date="2025-09" db="UniProtKB">
        <authorList>
            <consortium name="Ensembl"/>
        </authorList>
    </citation>
    <scope>IDENTIFICATION</scope>
</reference>
<dbReference type="AlphaFoldDB" id="A0A803TQS8"/>
<evidence type="ECO:0008006" key="5">
    <source>
        <dbReference type="Google" id="ProtNLM"/>
    </source>
</evidence>
<reference evidence="3" key="2">
    <citation type="submission" date="2025-08" db="UniProtKB">
        <authorList>
            <consortium name="Ensembl"/>
        </authorList>
    </citation>
    <scope>IDENTIFICATION</scope>
</reference>
<evidence type="ECO:0000256" key="2">
    <source>
        <dbReference type="SAM" id="MobiDB-lite"/>
    </source>
</evidence>
<dbReference type="Pfam" id="PF14642">
    <property type="entry name" value="FAM47"/>
    <property type="match status" value="1"/>
</dbReference>
<keyword evidence="4" id="KW-1185">Reference proteome</keyword>
<dbReference type="GeneID" id="103279063"/>
<name>A0A803TQS8_ANOCA</name>
<accession>A0A803TQS8</accession>
<feature type="region of interest" description="Disordered" evidence="2">
    <location>
        <begin position="152"/>
        <end position="172"/>
    </location>
</feature>
<dbReference type="Ensembl" id="ENSACAT00000051413.1">
    <property type="protein sequence ID" value="ENSACAP00000037568.1"/>
    <property type="gene ID" value="ENSACAG00000036377.1"/>
</dbReference>
<dbReference type="KEGG" id="acs:103279063"/>
<dbReference type="InterPro" id="IPR032743">
    <property type="entry name" value="FAM47"/>
</dbReference>
<evidence type="ECO:0000313" key="4">
    <source>
        <dbReference type="Proteomes" id="UP000001646"/>
    </source>
</evidence>
<gene>
    <name evidence="3" type="primary">LOC103279063</name>
</gene>
<evidence type="ECO:0000256" key="1">
    <source>
        <dbReference type="ARBA" id="ARBA00005277"/>
    </source>
</evidence>
<comment type="similarity">
    <text evidence="1">Belongs to the FAM47 family.</text>
</comment>
<dbReference type="InParanoid" id="A0A803TQS8"/>
<protein>
    <recommendedName>
        <fullName evidence="5">Family with sequence similarity 47 member E</fullName>
    </recommendedName>
</protein>
<dbReference type="GeneTree" id="ENSGT00940000165114"/>
<reference evidence="3 4" key="1">
    <citation type="submission" date="2009-12" db="EMBL/GenBank/DDBJ databases">
        <title>The Genome Sequence of Anolis carolinensis (Green Anole Lizard).</title>
        <authorList>
            <consortium name="The Genome Sequencing Platform"/>
            <person name="Di Palma F."/>
            <person name="Alfoldi J."/>
            <person name="Heiman D."/>
            <person name="Young S."/>
            <person name="Grabherr M."/>
            <person name="Johnson J."/>
            <person name="Lander E.S."/>
            <person name="Lindblad-Toh K."/>
        </authorList>
    </citation>
    <scope>NUCLEOTIDE SEQUENCE [LARGE SCALE GENOMIC DNA]</scope>
    <source>
        <strain evidence="3 4">JBL SC #1</strain>
    </source>
</reference>
<organism evidence="3 4">
    <name type="scientific">Anolis carolinensis</name>
    <name type="common">Green anole</name>
    <name type="synonym">American chameleon</name>
    <dbReference type="NCBI Taxonomy" id="28377"/>
    <lineage>
        <taxon>Eukaryota</taxon>
        <taxon>Metazoa</taxon>
        <taxon>Chordata</taxon>
        <taxon>Craniata</taxon>
        <taxon>Vertebrata</taxon>
        <taxon>Euteleostomi</taxon>
        <taxon>Lepidosauria</taxon>
        <taxon>Squamata</taxon>
        <taxon>Bifurcata</taxon>
        <taxon>Unidentata</taxon>
        <taxon>Episquamata</taxon>
        <taxon>Toxicofera</taxon>
        <taxon>Iguania</taxon>
        <taxon>Dactyloidae</taxon>
        <taxon>Anolis</taxon>
    </lineage>
</organism>
<evidence type="ECO:0000313" key="3">
    <source>
        <dbReference type="Ensembl" id="ENSACAP00000037568.1"/>
    </source>
</evidence>
<sequence>MPAKCIQKRAINKSRLPDSLNSRRWRFLPSGLDDFRDGFPPLCDSIMMQPHTKGSDPIVLPSIATGLGTMQQWPKRKLPAKPHCSASKLSLMQKTRRSCIAQTEHCLSQHPLALYPHLEESIPPELFKEVVGVLDPEMLPVSEEAGACLVEQEHQTSSTVKSRLENERGRQTKSKFTNHKYPKVKNPYTWFSKKEVKAREREAILNYIPPVSENVKQATEELCSWLESLGGEKYDIDEATVISLFDAGYETKIPNSVPINVEELQDLPAELQMYVGKSPLQTTMKSQPKEFCQPKREKIRYGAWYLDPKTWKKQKRNEPLVDPKSKDADTWNSGKMFDGKDTEIIELHGIHAFKEFLERKGYQLPEVSMVTSNHCTICRQQDHVTSKTLKNYGLLSHRESPSLFSLSRSTDLFLYSR</sequence>
<dbReference type="GO" id="GO:0000785">
    <property type="term" value="C:chromatin"/>
    <property type="evidence" value="ECO:0000318"/>
    <property type="project" value="GO_Central"/>
</dbReference>
<dbReference type="Proteomes" id="UP000001646">
    <property type="component" value="Chromosome 5"/>
</dbReference>
<dbReference type="GO" id="GO:0045815">
    <property type="term" value="P:transcription initiation-coupled chromatin remodeling"/>
    <property type="evidence" value="ECO:0000318"/>
    <property type="project" value="GO_Central"/>
</dbReference>
<dbReference type="OrthoDB" id="6755972at2759"/>
<dbReference type="PANTHER" id="PTHR46449:SF5">
    <property type="entry name" value="FAMILY WITH SEQUENCE SIMILARITY 47 MEMBER E"/>
    <property type="match status" value="1"/>
</dbReference>
<proteinExistence type="inferred from homology"/>
<dbReference type="PANTHER" id="PTHR46449">
    <property type="entry name" value="ZGC:158260"/>
    <property type="match status" value="1"/>
</dbReference>